<comment type="cofactor">
    <cofactor evidence="1">
        <name>Mg(2+)</name>
        <dbReference type="ChEBI" id="CHEBI:18420"/>
    </cofactor>
</comment>
<dbReference type="Proteomes" id="UP000219688">
    <property type="component" value="Unassembled WGS sequence"/>
</dbReference>
<dbReference type="GO" id="GO:0016787">
    <property type="term" value="F:hydrolase activity"/>
    <property type="evidence" value="ECO:0007669"/>
    <property type="project" value="UniProtKB-KW"/>
</dbReference>
<dbReference type="EMBL" id="OBQK01000006">
    <property type="protein sequence ID" value="SOC56029.1"/>
    <property type="molecule type" value="Genomic_DNA"/>
</dbReference>
<dbReference type="InterPro" id="IPR020476">
    <property type="entry name" value="Nudix_hydrolase"/>
</dbReference>
<dbReference type="InterPro" id="IPR025109">
    <property type="entry name" value="DUF4031"/>
</dbReference>
<evidence type="ECO:0000256" key="1">
    <source>
        <dbReference type="ARBA" id="ARBA00001946"/>
    </source>
</evidence>
<evidence type="ECO:0000313" key="6">
    <source>
        <dbReference type="EMBL" id="SOC56029.1"/>
    </source>
</evidence>
<evidence type="ECO:0000256" key="3">
    <source>
        <dbReference type="ARBA" id="ARBA00022801"/>
    </source>
</evidence>
<dbReference type="InterPro" id="IPR015797">
    <property type="entry name" value="NUDIX_hydrolase-like_dom_sf"/>
</dbReference>
<evidence type="ECO:0000256" key="4">
    <source>
        <dbReference type="RuleBase" id="RU003476"/>
    </source>
</evidence>
<reference evidence="7" key="1">
    <citation type="submission" date="2017-08" db="EMBL/GenBank/DDBJ databases">
        <authorList>
            <person name="Varghese N."/>
            <person name="Submissions S."/>
        </authorList>
    </citation>
    <scope>NUCLEOTIDE SEQUENCE [LARGE SCALE GENOMIC DNA]</scope>
    <source>
        <strain evidence="7">USBA17B2</strain>
    </source>
</reference>
<dbReference type="CDD" id="cd02883">
    <property type="entry name" value="NUDIX_Hydrolase"/>
    <property type="match status" value="1"/>
</dbReference>
<dbReference type="RefSeq" id="WP_097188312.1">
    <property type="nucleotide sequence ID" value="NZ_OBQK01000006.1"/>
</dbReference>
<dbReference type="AlphaFoldDB" id="A0A285VPP8"/>
<comment type="similarity">
    <text evidence="2 4">Belongs to the Nudix hydrolase family.</text>
</comment>
<dbReference type="PRINTS" id="PR00502">
    <property type="entry name" value="NUDIXFAMILY"/>
</dbReference>
<proteinExistence type="inferred from homology"/>
<protein>
    <submittedName>
        <fullName evidence="6">ADP-ribose pyrophosphatase YjhB, NUDIX family</fullName>
    </submittedName>
</protein>
<organism evidence="6 7">
    <name type="scientific">Ornithinimicrobium cerasi</name>
    <dbReference type="NCBI Taxonomy" id="2248773"/>
    <lineage>
        <taxon>Bacteria</taxon>
        <taxon>Bacillati</taxon>
        <taxon>Actinomycetota</taxon>
        <taxon>Actinomycetes</taxon>
        <taxon>Micrococcales</taxon>
        <taxon>Ornithinimicrobiaceae</taxon>
        <taxon>Ornithinimicrobium</taxon>
    </lineage>
</organism>
<dbReference type="SUPFAM" id="SSF55811">
    <property type="entry name" value="Nudix"/>
    <property type="match status" value="1"/>
</dbReference>
<dbReference type="Pfam" id="PF00293">
    <property type="entry name" value="NUDIX"/>
    <property type="match status" value="1"/>
</dbReference>
<keyword evidence="3 4" id="KW-0378">Hydrolase</keyword>
<dbReference type="PANTHER" id="PTHR43046">
    <property type="entry name" value="GDP-MANNOSE MANNOSYL HYDROLASE"/>
    <property type="match status" value="1"/>
</dbReference>
<dbReference type="Gene3D" id="3.90.79.10">
    <property type="entry name" value="Nucleoside Triphosphate Pyrophosphohydrolase"/>
    <property type="match status" value="1"/>
</dbReference>
<dbReference type="InterPro" id="IPR020084">
    <property type="entry name" value="NUDIX_hydrolase_CS"/>
</dbReference>
<evidence type="ECO:0000259" key="5">
    <source>
        <dbReference type="PROSITE" id="PS51462"/>
    </source>
</evidence>
<dbReference type="PROSITE" id="PS00893">
    <property type="entry name" value="NUDIX_BOX"/>
    <property type="match status" value="1"/>
</dbReference>
<accession>A0A285VPP8</accession>
<evidence type="ECO:0000313" key="7">
    <source>
        <dbReference type="Proteomes" id="UP000219688"/>
    </source>
</evidence>
<keyword evidence="7" id="KW-1185">Reference proteome</keyword>
<dbReference type="Pfam" id="PF13223">
    <property type="entry name" value="DUF4031"/>
    <property type="match status" value="1"/>
</dbReference>
<dbReference type="InterPro" id="IPR000086">
    <property type="entry name" value="NUDIX_hydrolase_dom"/>
</dbReference>
<dbReference type="PROSITE" id="PS51462">
    <property type="entry name" value="NUDIX"/>
    <property type="match status" value="1"/>
</dbReference>
<gene>
    <name evidence="6" type="ORF">SAMN05421879_106168</name>
</gene>
<sequence length="260" mass="28728">MTVLVDPPMWPAHGRLWSHVVSDTSLEELHAFARRVGLPERSFEGDHYDAPQERYAELLAGGAVPVGATQLARILRDSGLRFPKRRGERPLARVQNGLRAVTPVPHVLDVVASPHERRTAGAAVVLVRVAGTRHDPLMAMVRNATREGWYPPGGKRDPGESVREGAVREVAEETGLVLDPGALRPVGYERITVPAGVDARPFDPGVNHLQVFAGVATDAVPLRPGLDDVLEAAWFTRSRAQELSGPQPWWPLVHWWWERH</sequence>
<feature type="domain" description="Nudix hydrolase" evidence="5">
    <location>
        <begin position="116"/>
        <end position="259"/>
    </location>
</feature>
<name>A0A285VPP8_9MICO</name>
<dbReference type="PANTHER" id="PTHR43046:SF14">
    <property type="entry name" value="MUTT_NUDIX FAMILY PROTEIN"/>
    <property type="match status" value="1"/>
</dbReference>
<evidence type="ECO:0000256" key="2">
    <source>
        <dbReference type="ARBA" id="ARBA00005582"/>
    </source>
</evidence>